<dbReference type="Gene3D" id="1.10.10.2840">
    <property type="entry name" value="PucR C-terminal helix-turn-helix domain"/>
    <property type="match status" value="1"/>
</dbReference>
<dbReference type="InterPro" id="IPR051448">
    <property type="entry name" value="CdaR-like_regulators"/>
</dbReference>
<dbReference type="EMBL" id="NGFO01000017">
    <property type="protein sequence ID" value="OUC77851.1"/>
    <property type="molecule type" value="Genomic_DNA"/>
</dbReference>
<name>A0A243Q8A2_9ACTN</name>
<sequence>MATVGDVVIGVGLLSVTPGAAGRTRHMEVSGTCEVGRIEPADVGAGDIVHMGSTGWPAAGAPEVFAAALRQCAAAAVVVDTDDDNLSAEFVSACVSHGVPIYMLPRTKTFRDVEMIVAPHAVVDDTVGESGPVASILASLGAFHRTSGISGAVLLDGAVLTASSAAVDADLLRKATALTPAVLHAIGGTAAALHITLPRSGAALVLSNPRRRPLESTRVRKLANDADADAHLLRVNRTMRRPLEGALVRELIEARIPSSAMDSWVGSFGYGPGDRVHSVAVIIGPHSDTSSARVVDALHDLGACAGLAAVAAAHDSVAYALIKTGTEKDSVPPAGRDFDAHLQVFTDVFVARHAELAVGGSSYVIRSSDDLTRGLINARQMAERNSRADDESPAAIALPVPLAATLLAGDPERSAELRRSLLDPVLAYDREKDTSYVSTLSTFFALDCHSGATANELGIHINTLRYRLSRIEKLTGRGLQSMVDRTDYYLALCVGETSRGRGDRSRRPTP</sequence>
<protein>
    <submittedName>
        <fullName evidence="2">PucR family transcriptional regulator</fullName>
    </submittedName>
</protein>
<dbReference type="AlphaFoldDB" id="A0A243Q8A2"/>
<keyword evidence="3" id="KW-1185">Reference proteome</keyword>
<dbReference type="InterPro" id="IPR042070">
    <property type="entry name" value="PucR_C-HTH_sf"/>
</dbReference>
<evidence type="ECO:0000259" key="1">
    <source>
        <dbReference type="Pfam" id="PF13556"/>
    </source>
</evidence>
<organism evidence="2 3">
    <name type="scientific">Gordonia lacunae</name>
    <dbReference type="NCBI Taxonomy" id="417102"/>
    <lineage>
        <taxon>Bacteria</taxon>
        <taxon>Bacillati</taxon>
        <taxon>Actinomycetota</taxon>
        <taxon>Actinomycetes</taxon>
        <taxon>Mycobacteriales</taxon>
        <taxon>Gordoniaceae</taxon>
        <taxon>Gordonia</taxon>
    </lineage>
</organism>
<proteinExistence type="predicted"/>
<comment type="caution">
    <text evidence="2">The sequence shown here is derived from an EMBL/GenBank/DDBJ whole genome shotgun (WGS) entry which is preliminary data.</text>
</comment>
<feature type="domain" description="PucR C-terminal helix-turn-helix" evidence="1">
    <location>
        <begin position="437"/>
        <end position="492"/>
    </location>
</feature>
<dbReference type="Proteomes" id="UP000194632">
    <property type="component" value="Unassembled WGS sequence"/>
</dbReference>
<dbReference type="OrthoDB" id="3170447at2"/>
<dbReference type="RefSeq" id="WP_086536185.1">
    <property type="nucleotide sequence ID" value="NZ_NGFO01000017.1"/>
</dbReference>
<gene>
    <name evidence="2" type="ORF">CA982_15530</name>
</gene>
<evidence type="ECO:0000313" key="2">
    <source>
        <dbReference type="EMBL" id="OUC77851.1"/>
    </source>
</evidence>
<dbReference type="PANTHER" id="PTHR33744">
    <property type="entry name" value="CARBOHYDRATE DIACID REGULATOR"/>
    <property type="match status" value="1"/>
</dbReference>
<dbReference type="STRING" id="417102.CA982_15530"/>
<dbReference type="InterPro" id="IPR025736">
    <property type="entry name" value="PucR_C-HTH_dom"/>
</dbReference>
<evidence type="ECO:0000313" key="3">
    <source>
        <dbReference type="Proteomes" id="UP000194632"/>
    </source>
</evidence>
<reference evidence="2 3" key="1">
    <citation type="submission" date="2017-05" db="EMBL/GenBank/DDBJ databases">
        <title>Biotechnological potential of actinobacteria isolated from South African environments.</title>
        <authorList>
            <person name="Le Roes-Hill M."/>
            <person name="Prins A."/>
            <person name="Durrell K.A."/>
        </authorList>
    </citation>
    <scope>NUCLEOTIDE SEQUENCE [LARGE SCALE GENOMIC DNA]</scope>
    <source>
        <strain evidence="2">BS2</strain>
    </source>
</reference>
<dbReference type="Pfam" id="PF13556">
    <property type="entry name" value="HTH_30"/>
    <property type="match status" value="1"/>
</dbReference>
<accession>A0A243Q8A2</accession>